<feature type="non-terminal residue" evidence="10">
    <location>
        <position position="1"/>
    </location>
</feature>
<evidence type="ECO:0000256" key="7">
    <source>
        <dbReference type="RuleBase" id="RU003346"/>
    </source>
</evidence>
<comment type="similarity">
    <text evidence="2 7">Belongs to the major facilitator superfamily. Sugar transporter (TC 2.A.1.1) family.</text>
</comment>
<evidence type="ECO:0000256" key="1">
    <source>
        <dbReference type="ARBA" id="ARBA00004141"/>
    </source>
</evidence>
<feature type="transmembrane region" description="Helical" evidence="8">
    <location>
        <begin position="179"/>
        <end position="200"/>
    </location>
</feature>
<comment type="subcellular location">
    <subcellularLocation>
        <location evidence="1">Membrane</location>
        <topology evidence="1">Multi-pass membrane protein</topology>
    </subcellularLocation>
</comment>
<evidence type="ECO:0000313" key="11">
    <source>
        <dbReference type="Proteomes" id="UP000824469"/>
    </source>
</evidence>
<sequence length="404" mass="43525">MVEPYVADGPVNVILKNPFLLKLALAAGLGGLLFGYDTGVISGALLYIKDDFRSVEKNVSVQETIVSMVVVGAIVGACFGGWFNDKFGRRTAILVGAIVFSLGSIVMACAPNVAMLIAGRFVAGLGVGVASVTSPLYISEISPVEARGALVSLNSVLITGGQFLSYLINYFLAKVPGTWRWMLGICLIPAVMQALIMFFMPESPRWLLRKKKEKQALEVLRRIYSGEQSEIQLKAMQESIEAEGEEQSNIKYSDLWNTKEIRLALVAGVGLQVLQQFSGINSLMYYSTTIIQLAGFTSKAMSLLLSLLTSGLNVVGTILCFFILDKAGRKKILLCSLTGIVLSLALLGGAFEYSSIKTPLARNNSTMEFPINTSCSAHTSTTGQWKCNQCVSAKCGFCASKGNE</sequence>
<dbReference type="InterPro" id="IPR005829">
    <property type="entry name" value="Sugar_transporter_CS"/>
</dbReference>
<dbReference type="SUPFAM" id="SSF103473">
    <property type="entry name" value="MFS general substrate transporter"/>
    <property type="match status" value="1"/>
</dbReference>
<gene>
    <name evidence="10" type="ORF">KI387_004912</name>
</gene>
<name>A0AA38GM50_TAXCH</name>
<proteinExistence type="inferred from homology"/>
<dbReference type="GO" id="GO:0016020">
    <property type="term" value="C:membrane"/>
    <property type="evidence" value="ECO:0007669"/>
    <property type="project" value="UniProtKB-SubCell"/>
</dbReference>
<evidence type="ECO:0000256" key="6">
    <source>
        <dbReference type="ARBA" id="ARBA00023136"/>
    </source>
</evidence>
<evidence type="ECO:0000256" key="8">
    <source>
        <dbReference type="SAM" id="Phobius"/>
    </source>
</evidence>
<keyword evidence="3 7" id="KW-0813">Transport</keyword>
<evidence type="ECO:0000256" key="3">
    <source>
        <dbReference type="ARBA" id="ARBA00022448"/>
    </source>
</evidence>
<dbReference type="Pfam" id="PF00083">
    <property type="entry name" value="Sugar_tr"/>
    <property type="match status" value="1"/>
</dbReference>
<dbReference type="Proteomes" id="UP000824469">
    <property type="component" value="Unassembled WGS sequence"/>
</dbReference>
<dbReference type="PRINTS" id="PR00171">
    <property type="entry name" value="SUGRTRNSPORT"/>
</dbReference>
<evidence type="ECO:0000256" key="2">
    <source>
        <dbReference type="ARBA" id="ARBA00010992"/>
    </source>
</evidence>
<evidence type="ECO:0000256" key="4">
    <source>
        <dbReference type="ARBA" id="ARBA00022692"/>
    </source>
</evidence>
<feature type="transmembrane region" description="Helical" evidence="8">
    <location>
        <begin position="121"/>
        <end position="138"/>
    </location>
</feature>
<reference evidence="10 11" key="1">
    <citation type="journal article" date="2021" name="Nat. Plants">
        <title>The Taxus genome provides insights into paclitaxel biosynthesis.</title>
        <authorList>
            <person name="Xiong X."/>
            <person name="Gou J."/>
            <person name="Liao Q."/>
            <person name="Li Y."/>
            <person name="Zhou Q."/>
            <person name="Bi G."/>
            <person name="Li C."/>
            <person name="Du R."/>
            <person name="Wang X."/>
            <person name="Sun T."/>
            <person name="Guo L."/>
            <person name="Liang H."/>
            <person name="Lu P."/>
            <person name="Wu Y."/>
            <person name="Zhang Z."/>
            <person name="Ro D.K."/>
            <person name="Shang Y."/>
            <person name="Huang S."/>
            <person name="Yan J."/>
        </authorList>
    </citation>
    <scope>NUCLEOTIDE SEQUENCE [LARGE SCALE GENOMIC DNA]</scope>
    <source>
        <strain evidence="10">Ta-2019</strain>
    </source>
</reference>
<keyword evidence="4 8" id="KW-0812">Transmembrane</keyword>
<comment type="caution">
    <text evidence="10">The sequence shown here is derived from an EMBL/GenBank/DDBJ whole genome shotgun (WGS) entry which is preliminary data.</text>
</comment>
<feature type="transmembrane region" description="Helical" evidence="8">
    <location>
        <begin position="91"/>
        <end position="115"/>
    </location>
</feature>
<dbReference type="PROSITE" id="PS50850">
    <property type="entry name" value="MFS"/>
    <property type="match status" value="1"/>
</dbReference>
<evidence type="ECO:0000259" key="9">
    <source>
        <dbReference type="PROSITE" id="PS50850"/>
    </source>
</evidence>
<protein>
    <recommendedName>
        <fullName evidence="9">Major facilitator superfamily (MFS) profile domain-containing protein</fullName>
    </recommendedName>
</protein>
<feature type="transmembrane region" description="Helical" evidence="8">
    <location>
        <begin position="65"/>
        <end position="84"/>
    </location>
</feature>
<evidence type="ECO:0000256" key="5">
    <source>
        <dbReference type="ARBA" id="ARBA00022989"/>
    </source>
</evidence>
<dbReference type="Gene3D" id="1.20.1250.20">
    <property type="entry name" value="MFS general substrate transporter like domains"/>
    <property type="match status" value="1"/>
</dbReference>
<dbReference type="InterPro" id="IPR050814">
    <property type="entry name" value="Myo-inositol_Transporter"/>
</dbReference>
<dbReference type="InterPro" id="IPR003663">
    <property type="entry name" value="Sugar/inositol_transpt"/>
</dbReference>
<feature type="transmembrane region" description="Helical" evidence="8">
    <location>
        <begin position="150"/>
        <end position="173"/>
    </location>
</feature>
<feature type="transmembrane region" description="Helical" evidence="8">
    <location>
        <begin position="300"/>
        <end position="324"/>
    </location>
</feature>
<feature type="domain" description="Major facilitator superfamily (MFS) profile" evidence="9">
    <location>
        <begin position="23"/>
        <end position="404"/>
    </location>
</feature>
<feature type="transmembrane region" description="Helical" evidence="8">
    <location>
        <begin position="331"/>
        <end position="351"/>
    </location>
</feature>
<dbReference type="PANTHER" id="PTHR48020:SF38">
    <property type="entry name" value="INOSITOL TRANSPORTER 2-RELATED"/>
    <property type="match status" value="1"/>
</dbReference>
<evidence type="ECO:0000313" key="10">
    <source>
        <dbReference type="EMBL" id="KAH9324734.1"/>
    </source>
</evidence>
<accession>A0AA38GM50</accession>
<dbReference type="InterPro" id="IPR005828">
    <property type="entry name" value="MFS_sugar_transport-like"/>
</dbReference>
<dbReference type="PANTHER" id="PTHR48020">
    <property type="entry name" value="PROTON MYO-INOSITOL COTRANSPORTER"/>
    <property type="match status" value="1"/>
</dbReference>
<dbReference type="NCBIfam" id="TIGR00879">
    <property type="entry name" value="SP"/>
    <property type="match status" value="1"/>
</dbReference>
<dbReference type="GO" id="GO:0022857">
    <property type="term" value="F:transmembrane transporter activity"/>
    <property type="evidence" value="ECO:0007669"/>
    <property type="project" value="InterPro"/>
</dbReference>
<dbReference type="InterPro" id="IPR020846">
    <property type="entry name" value="MFS_dom"/>
</dbReference>
<feature type="transmembrane region" description="Helical" evidence="8">
    <location>
        <begin position="23"/>
        <end position="45"/>
    </location>
</feature>
<dbReference type="AlphaFoldDB" id="A0AA38GM50"/>
<dbReference type="InterPro" id="IPR036259">
    <property type="entry name" value="MFS_trans_sf"/>
</dbReference>
<organism evidence="10 11">
    <name type="scientific">Taxus chinensis</name>
    <name type="common">Chinese yew</name>
    <name type="synonym">Taxus wallichiana var. chinensis</name>
    <dbReference type="NCBI Taxonomy" id="29808"/>
    <lineage>
        <taxon>Eukaryota</taxon>
        <taxon>Viridiplantae</taxon>
        <taxon>Streptophyta</taxon>
        <taxon>Embryophyta</taxon>
        <taxon>Tracheophyta</taxon>
        <taxon>Spermatophyta</taxon>
        <taxon>Pinopsida</taxon>
        <taxon>Pinidae</taxon>
        <taxon>Conifers II</taxon>
        <taxon>Cupressales</taxon>
        <taxon>Taxaceae</taxon>
        <taxon>Taxus</taxon>
    </lineage>
</organism>
<dbReference type="PROSITE" id="PS00217">
    <property type="entry name" value="SUGAR_TRANSPORT_2"/>
    <property type="match status" value="1"/>
</dbReference>
<keyword evidence="6 8" id="KW-0472">Membrane</keyword>
<keyword evidence="5 8" id="KW-1133">Transmembrane helix</keyword>
<keyword evidence="11" id="KW-1185">Reference proteome</keyword>
<dbReference type="EMBL" id="JAHRHJ020000002">
    <property type="protein sequence ID" value="KAH9324734.1"/>
    <property type="molecule type" value="Genomic_DNA"/>
</dbReference>